<name>A0A221MAL4_9BACI</name>
<dbReference type="KEGG" id="vne:CFK40_06345"/>
<dbReference type="CDD" id="cd11338">
    <property type="entry name" value="AmyAc_CMD"/>
    <property type="match status" value="1"/>
</dbReference>
<dbReference type="Pfam" id="PF00128">
    <property type="entry name" value="Alpha-amylase"/>
    <property type="match status" value="1"/>
</dbReference>
<dbReference type="InterPro" id="IPR017853">
    <property type="entry name" value="GH"/>
</dbReference>
<dbReference type="EMBL" id="CP022437">
    <property type="protein sequence ID" value="ASN04662.1"/>
    <property type="molecule type" value="Genomic_DNA"/>
</dbReference>
<dbReference type="Gene3D" id="2.60.40.10">
    <property type="entry name" value="Immunoglobulins"/>
    <property type="match status" value="1"/>
</dbReference>
<dbReference type="GO" id="GO:0005975">
    <property type="term" value="P:carbohydrate metabolic process"/>
    <property type="evidence" value="ECO:0007669"/>
    <property type="project" value="InterPro"/>
</dbReference>
<dbReference type="PANTHER" id="PTHR10357">
    <property type="entry name" value="ALPHA-AMYLASE FAMILY MEMBER"/>
    <property type="match status" value="1"/>
</dbReference>
<organism evidence="4 5">
    <name type="scientific">Virgibacillus necropolis</name>
    <dbReference type="NCBI Taxonomy" id="163877"/>
    <lineage>
        <taxon>Bacteria</taxon>
        <taxon>Bacillati</taxon>
        <taxon>Bacillota</taxon>
        <taxon>Bacilli</taxon>
        <taxon>Bacillales</taxon>
        <taxon>Bacillaceae</taxon>
        <taxon>Virgibacillus</taxon>
    </lineage>
</organism>
<keyword evidence="1" id="KW-0378">Hydrolase</keyword>
<gene>
    <name evidence="4" type="ORF">CFK40_06345</name>
</gene>
<keyword evidence="2 4" id="KW-0326">Glycosidase</keyword>
<evidence type="ECO:0000313" key="4">
    <source>
        <dbReference type="EMBL" id="ASN04662.1"/>
    </source>
</evidence>
<dbReference type="Gene3D" id="3.20.20.80">
    <property type="entry name" value="Glycosidases"/>
    <property type="match status" value="1"/>
</dbReference>
<evidence type="ECO:0000256" key="2">
    <source>
        <dbReference type="ARBA" id="ARBA00023295"/>
    </source>
</evidence>
<dbReference type="SUPFAM" id="SSF51445">
    <property type="entry name" value="(Trans)glycosidases"/>
    <property type="match status" value="1"/>
</dbReference>
<dbReference type="InterPro" id="IPR013783">
    <property type="entry name" value="Ig-like_fold"/>
</dbReference>
<dbReference type="Proteomes" id="UP000204391">
    <property type="component" value="Chromosome"/>
</dbReference>
<protein>
    <submittedName>
        <fullName evidence="4">Alpha-glycosidase</fullName>
    </submittedName>
</protein>
<dbReference type="InterPro" id="IPR045857">
    <property type="entry name" value="O16G_dom_2"/>
</dbReference>
<proteinExistence type="predicted"/>
<dbReference type="InterPro" id="IPR006047">
    <property type="entry name" value="GH13_cat_dom"/>
</dbReference>
<dbReference type="GO" id="GO:0004553">
    <property type="term" value="F:hydrolase activity, hydrolyzing O-glycosyl compounds"/>
    <property type="evidence" value="ECO:0007669"/>
    <property type="project" value="InterPro"/>
</dbReference>
<dbReference type="Gene3D" id="3.90.400.10">
    <property type="entry name" value="Oligo-1,6-glucosidase, Domain 2"/>
    <property type="match status" value="1"/>
</dbReference>
<feature type="domain" description="Glycosyl hydrolase family 13 catalytic" evidence="3">
    <location>
        <begin position="138"/>
        <end position="496"/>
    </location>
</feature>
<evidence type="ECO:0000259" key="3">
    <source>
        <dbReference type="SMART" id="SM00642"/>
    </source>
</evidence>
<dbReference type="OrthoDB" id="9805159at2"/>
<evidence type="ECO:0000313" key="5">
    <source>
        <dbReference type="Proteomes" id="UP000204391"/>
    </source>
</evidence>
<dbReference type="PANTHER" id="PTHR10357:SF210">
    <property type="entry name" value="MALTODEXTRIN GLUCOSIDASE"/>
    <property type="match status" value="1"/>
</dbReference>
<dbReference type="CDD" id="cd02857">
    <property type="entry name" value="E_set_CDase_PDE_N"/>
    <property type="match status" value="1"/>
</dbReference>
<dbReference type="RefSeq" id="WP_089531513.1">
    <property type="nucleotide sequence ID" value="NZ_CP022437.1"/>
</dbReference>
<dbReference type="InterPro" id="IPR013780">
    <property type="entry name" value="Glyco_hydro_b"/>
</dbReference>
<sequence length="595" mass="69409">MLKEAIYHRPKNNFAYAYDNETLHVVLQTAKDDLDSVALIYGDPYNCQNGHWISQTLTMEKSGSTALHDFWFVAVTPEFHRMRYGFRCSDASETLLYTERGFHQTLPSDTAFYFCFPYLNKIDVFQAPSWVKDTVWYQIFPERFANGDSSNDPERTLPWESTDPSQSNMFGGDFQGIIDRLNYLEKLGINGIYLTPIFKANSNHKYDTIDYMEIDPQFGDKETFRELVRKCHKRGIRVMLDAVFNHSGYFFEPFQDVLKNQEASKYKDWFHLWDFPIAADPTPNYDAFAFVPSMPKLNTEHPKVKKYLLDVARYWIKEFDIDGWRLDVANEVDHVFWRDFRQVVKKTKPDAYILGEIWHDSMPWLQGDQFDAVMNYPFTNAVIEFFGKHAMTASDFTNTITDVQHMYPKNVNEVAFNLLDSHDTPRILTLAEGNPERVKLMYLFQLTFTGTPCIYYGDEIGMDGGQDPGCRACMIWNEDKQDQKLFRYLRLLIRFRKSDPLVANDGDFRFLYVDEATQTIVYEKSNSERRLIFIVNNSDVETKVKMEKVFGTNHEKVKEVILSEEGSIRKKQLILSGTESLIIGPTGYKLIEQLS</sequence>
<evidence type="ECO:0000256" key="1">
    <source>
        <dbReference type="ARBA" id="ARBA00022801"/>
    </source>
</evidence>
<dbReference type="AlphaFoldDB" id="A0A221MAL4"/>
<keyword evidence="5" id="KW-1185">Reference proteome</keyword>
<accession>A0A221MAL4</accession>
<dbReference type="InterPro" id="IPR004185">
    <property type="entry name" value="Glyco_hydro_13_lg-like_dom"/>
</dbReference>
<dbReference type="SMART" id="SM00642">
    <property type="entry name" value="Aamy"/>
    <property type="match status" value="1"/>
</dbReference>
<dbReference type="Pfam" id="PF02903">
    <property type="entry name" value="Alpha-amylase_N"/>
    <property type="match status" value="1"/>
</dbReference>
<reference evidence="4 5" key="1">
    <citation type="journal article" date="2003" name="Int. J. Syst. Evol. Microbiol.">
        <title>Virgibacillus carmonensis sp. nov., Virgibacillus necropolis sp. nov. and Virgibacillus picturae sp. nov., three novel species isolated from deteriorated mural paintings, transfer of the species of the genus salibacillus to Virgibacillus, as Virgibacillus marismortui comb. nov. and Virgibacillus salexigens comb. nov., and emended description of the genus Virgibacillus.</title>
        <authorList>
            <person name="Heyrman J."/>
            <person name="Logan N.A."/>
            <person name="Busse H.J."/>
            <person name="Balcaen A."/>
            <person name="Lebbe L."/>
            <person name="Rodriguez-Diaz M."/>
            <person name="Swings J."/>
            <person name="De Vos P."/>
        </authorList>
    </citation>
    <scope>NUCLEOTIDE SEQUENCE [LARGE SCALE GENOMIC DNA]</scope>
    <source>
        <strain evidence="4 5">LMG 19488</strain>
    </source>
</reference>
<dbReference type="SUPFAM" id="SSF51011">
    <property type="entry name" value="Glycosyl hydrolase domain"/>
    <property type="match status" value="1"/>
</dbReference>
<dbReference type="Gene3D" id="2.60.40.1180">
    <property type="entry name" value="Golgi alpha-mannosidase II"/>
    <property type="match status" value="1"/>
</dbReference>